<evidence type="ECO:0000313" key="2">
    <source>
        <dbReference type="Proteomes" id="UP000309997"/>
    </source>
</evidence>
<gene>
    <name evidence="1" type="ORF">D5086_025153</name>
</gene>
<dbReference type="EMBL" id="RCHU02000013">
    <property type="protein sequence ID" value="KAL3574540.1"/>
    <property type="molecule type" value="Genomic_DNA"/>
</dbReference>
<accession>A0ACC4B863</accession>
<protein>
    <submittedName>
        <fullName evidence="1">Uncharacterized protein</fullName>
    </submittedName>
</protein>
<comment type="caution">
    <text evidence="1">The sequence shown here is derived from an EMBL/GenBank/DDBJ whole genome shotgun (WGS) entry which is preliminary data.</text>
</comment>
<name>A0ACC4B863_POPAL</name>
<organism evidence="1 2">
    <name type="scientific">Populus alba</name>
    <name type="common">White poplar</name>
    <dbReference type="NCBI Taxonomy" id="43335"/>
    <lineage>
        <taxon>Eukaryota</taxon>
        <taxon>Viridiplantae</taxon>
        <taxon>Streptophyta</taxon>
        <taxon>Embryophyta</taxon>
        <taxon>Tracheophyta</taxon>
        <taxon>Spermatophyta</taxon>
        <taxon>Magnoliopsida</taxon>
        <taxon>eudicotyledons</taxon>
        <taxon>Gunneridae</taxon>
        <taxon>Pentapetalae</taxon>
        <taxon>rosids</taxon>
        <taxon>fabids</taxon>
        <taxon>Malpighiales</taxon>
        <taxon>Salicaceae</taxon>
        <taxon>Saliceae</taxon>
        <taxon>Populus</taxon>
    </lineage>
</organism>
<proteinExistence type="predicted"/>
<evidence type="ECO:0000313" key="1">
    <source>
        <dbReference type="EMBL" id="KAL3574540.1"/>
    </source>
</evidence>
<sequence>KTKQQFPRENFSTYFSGSPLKSLAQCKCVCREWNSINDSSFFVKKHTENVNKNLTLELQTGYTTYDLLGMAALLELCPNLETMHLDPLYKVVEDVSIPTQLLQFQQAICSIQTMFCNLLYYLTKGLQGLKLTKNLHCMLKEALSAEVPIFISSSGA</sequence>
<reference evidence="1 2" key="1">
    <citation type="journal article" date="2024" name="Plant Biotechnol. J.">
        <title>Genome and CRISPR/Cas9 system of a widespread forest tree (Populus alba) in the world.</title>
        <authorList>
            <person name="Liu Y.J."/>
            <person name="Jiang P.F."/>
            <person name="Han X.M."/>
            <person name="Li X.Y."/>
            <person name="Wang H.M."/>
            <person name="Wang Y.J."/>
            <person name="Wang X.X."/>
            <person name="Zeng Q.Y."/>
        </authorList>
    </citation>
    <scope>NUCLEOTIDE SEQUENCE [LARGE SCALE GENOMIC DNA]</scope>
    <source>
        <strain evidence="2">cv. PAL-ZL1</strain>
    </source>
</reference>
<dbReference type="Proteomes" id="UP000309997">
    <property type="component" value="Unassembled WGS sequence"/>
</dbReference>
<keyword evidence="2" id="KW-1185">Reference proteome</keyword>
<feature type="non-terminal residue" evidence="1">
    <location>
        <position position="1"/>
    </location>
</feature>